<accession>A0A0D5CGJ8</accession>
<dbReference type="InterPro" id="IPR004474">
    <property type="entry name" value="LytR_CpsA_psr"/>
</dbReference>
<organism evidence="4 5">
    <name type="scientific">Clavibacter michiganensis subsp. insidiosus</name>
    <dbReference type="NCBI Taxonomy" id="33014"/>
    <lineage>
        <taxon>Bacteria</taxon>
        <taxon>Bacillati</taxon>
        <taxon>Actinomycetota</taxon>
        <taxon>Actinomycetes</taxon>
        <taxon>Micrococcales</taxon>
        <taxon>Microbacteriaceae</taxon>
        <taxon>Clavibacter</taxon>
    </lineage>
</organism>
<gene>
    <name evidence="4" type="ORF">VO01_03890</name>
</gene>
<dbReference type="Gene3D" id="3.40.630.190">
    <property type="entry name" value="LCP protein"/>
    <property type="match status" value="1"/>
</dbReference>
<name>A0A0D5CGJ8_9MICO</name>
<keyword evidence="2" id="KW-1133">Transmembrane helix</keyword>
<keyword evidence="2" id="KW-0812">Transmembrane</keyword>
<dbReference type="InterPro" id="IPR050922">
    <property type="entry name" value="LytR/CpsA/Psr_CW_biosynth"/>
</dbReference>
<feature type="transmembrane region" description="Helical" evidence="2">
    <location>
        <begin position="82"/>
        <end position="101"/>
    </location>
</feature>
<reference evidence="4 5" key="1">
    <citation type="journal article" date="2015" name="Genome Announc.">
        <title>Complete Genome Sequence of Clavibacter michiganensis subsp. insidiosus R1-1 Using PacBio Single-Molecule Real-Time Technology.</title>
        <authorList>
            <person name="Lu Y."/>
            <person name="Samac D.A."/>
            <person name="Glazebrook J."/>
            <person name="Ishimaru C.A."/>
        </authorList>
    </citation>
    <scope>NUCLEOTIDE SEQUENCE [LARGE SCALE GENOMIC DNA]</scope>
    <source>
        <strain evidence="4 5">R1-1</strain>
    </source>
</reference>
<dbReference type="PATRIC" id="fig|33014.5.peg.813"/>
<evidence type="ECO:0000313" key="4">
    <source>
        <dbReference type="EMBL" id="AJW78382.1"/>
    </source>
</evidence>
<dbReference type="OrthoDB" id="3573673at2"/>
<dbReference type="KEGG" id="cmh:VO01_03890"/>
<dbReference type="Proteomes" id="UP000032604">
    <property type="component" value="Chromosome"/>
</dbReference>
<sequence length="449" mass="48965">MSLTQPIRHPDTRSPRIMTTRAWWLVVLNVLIPGSAQVLAGNRRLGRIGLASTLVVWALAVVVGGLALFARGALIQIVSQEWLLLAAQVLLAAYAVLWVVLALDTLRLARIVRVAPRARPVIAALSVLLLVGTAGSAGYAAYIVGVGRGALGGIFGDYATEAPVDGRYNIMLLGGDAGSDRAGLRPDSITVVSIDADTGRATMVGLPRDMEKVPFSDGSPLKERYPNGYQRCDVDACMLNSIYTEVEVYKQDLYPDAKAKGSLPGIEAMREAVQGVTGLTIQYYALIDMQGFSEMVDALGGIDIDVQRRIGMGSGHDDKFRPVPIPEWIEPGQHKLDGYHALWYARSRYQTTDYDRMSRQREVQQAVLKQFDPANVLTKFDAIAQAGQQVVKTDIPRGMLGYFTQLALKTKDQPIDDLEIVPPRFDSQKPDFPAIREAIQQQFANGSAG</sequence>
<dbReference type="HOGENOM" id="CLU_015593_1_0_11"/>
<evidence type="ECO:0000256" key="2">
    <source>
        <dbReference type="SAM" id="Phobius"/>
    </source>
</evidence>
<proteinExistence type="inferred from homology"/>
<dbReference type="RefSeq" id="WP_045527007.1">
    <property type="nucleotide sequence ID" value="NZ_CP011043.1"/>
</dbReference>
<protein>
    <submittedName>
        <fullName evidence="4">Transcriptional regulator</fullName>
    </submittedName>
</protein>
<dbReference type="PANTHER" id="PTHR33392">
    <property type="entry name" value="POLYISOPRENYL-TEICHOIC ACID--PEPTIDOGLYCAN TEICHOIC ACID TRANSFERASE TAGU"/>
    <property type="match status" value="1"/>
</dbReference>
<comment type="similarity">
    <text evidence="1">Belongs to the LytR/CpsA/Psr (LCP) family.</text>
</comment>
<evidence type="ECO:0000256" key="1">
    <source>
        <dbReference type="ARBA" id="ARBA00006068"/>
    </source>
</evidence>
<keyword evidence="2" id="KW-0472">Membrane</keyword>
<dbReference type="AlphaFoldDB" id="A0A0D5CGJ8"/>
<dbReference type="Pfam" id="PF03816">
    <property type="entry name" value="LytR_cpsA_psr"/>
    <property type="match status" value="1"/>
</dbReference>
<dbReference type="NCBIfam" id="TIGR00350">
    <property type="entry name" value="lytR_cpsA_psr"/>
    <property type="match status" value="1"/>
</dbReference>
<feature type="transmembrane region" description="Helical" evidence="2">
    <location>
        <begin position="48"/>
        <end position="70"/>
    </location>
</feature>
<feature type="transmembrane region" description="Helical" evidence="2">
    <location>
        <begin position="121"/>
        <end position="142"/>
    </location>
</feature>
<dbReference type="PANTHER" id="PTHR33392:SF6">
    <property type="entry name" value="POLYISOPRENYL-TEICHOIC ACID--PEPTIDOGLYCAN TEICHOIC ACID TRANSFERASE TAGU"/>
    <property type="match status" value="1"/>
</dbReference>
<dbReference type="EMBL" id="CP011043">
    <property type="protein sequence ID" value="AJW78382.1"/>
    <property type="molecule type" value="Genomic_DNA"/>
</dbReference>
<feature type="transmembrane region" description="Helical" evidence="2">
    <location>
        <begin position="22"/>
        <end position="41"/>
    </location>
</feature>
<feature type="domain" description="Cell envelope-related transcriptional attenuator" evidence="3">
    <location>
        <begin position="185"/>
        <end position="370"/>
    </location>
</feature>
<evidence type="ECO:0000313" key="5">
    <source>
        <dbReference type="Proteomes" id="UP000032604"/>
    </source>
</evidence>
<evidence type="ECO:0000259" key="3">
    <source>
        <dbReference type="Pfam" id="PF03816"/>
    </source>
</evidence>